<comment type="caution">
    <text evidence="3">The sequence shown here is derived from an EMBL/GenBank/DDBJ whole genome shotgun (WGS) entry which is preliminary data.</text>
</comment>
<evidence type="ECO:0000256" key="1">
    <source>
        <dbReference type="SAM" id="MobiDB-lite"/>
    </source>
</evidence>
<accession>A0A822XKV4</accession>
<keyword evidence="2" id="KW-0812">Transmembrane</keyword>
<keyword evidence="2" id="KW-1133">Transmembrane helix</keyword>
<feature type="compositionally biased region" description="Basic and acidic residues" evidence="1">
    <location>
        <begin position="40"/>
        <end position="50"/>
    </location>
</feature>
<name>A0A822XKV4_NELNU</name>
<dbReference type="PANTHER" id="PTHR33982:SF5">
    <property type="entry name" value="OUTER ENVELOPE MEMBRANE PROTEIN 7"/>
    <property type="match status" value="1"/>
</dbReference>
<reference evidence="3 4" key="1">
    <citation type="journal article" date="2020" name="Mol. Biol. Evol.">
        <title>Distinct Expression and Methylation Patterns for Genes with Different Fates following a Single Whole-Genome Duplication in Flowering Plants.</title>
        <authorList>
            <person name="Shi T."/>
            <person name="Rahmani R.S."/>
            <person name="Gugger P.F."/>
            <person name="Wang M."/>
            <person name="Li H."/>
            <person name="Zhang Y."/>
            <person name="Li Z."/>
            <person name="Wang Q."/>
            <person name="Van de Peer Y."/>
            <person name="Marchal K."/>
            <person name="Chen J."/>
        </authorList>
    </citation>
    <scope>NUCLEOTIDE SEQUENCE [LARGE SCALE GENOMIC DNA]</scope>
    <source>
        <tissue evidence="3">Leaf</tissue>
    </source>
</reference>
<proteinExistence type="predicted"/>
<dbReference type="PANTHER" id="PTHR33982">
    <property type="entry name" value="OUTER ENVELOPE MEMBRANE PROTEIN 7-RELATED"/>
    <property type="match status" value="1"/>
</dbReference>
<dbReference type="AlphaFoldDB" id="A0A822XKV4"/>
<organism evidence="3 4">
    <name type="scientific">Nelumbo nucifera</name>
    <name type="common">Sacred lotus</name>
    <dbReference type="NCBI Taxonomy" id="4432"/>
    <lineage>
        <taxon>Eukaryota</taxon>
        <taxon>Viridiplantae</taxon>
        <taxon>Streptophyta</taxon>
        <taxon>Embryophyta</taxon>
        <taxon>Tracheophyta</taxon>
        <taxon>Spermatophyta</taxon>
        <taxon>Magnoliopsida</taxon>
        <taxon>Proteales</taxon>
        <taxon>Nelumbonaceae</taxon>
        <taxon>Nelumbo</taxon>
    </lineage>
</organism>
<feature type="transmembrane region" description="Helical" evidence="2">
    <location>
        <begin position="12"/>
        <end position="31"/>
    </location>
</feature>
<keyword evidence="2" id="KW-0472">Membrane</keyword>
<dbReference type="Proteomes" id="UP000607653">
    <property type="component" value="Unassembled WGS sequence"/>
</dbReference>
<keyword evidence="4" id="KW-1185">Reference proteome</keyword>
<evidence type="ECO:0000313" key="4">
    <source>
        <dbReference type="Proteomes" id="UP000607653"/>
    </source>
</evidence>
<evidence type="ECO:0000313" key="3">
    <source>
        <dbReference type="EMBL" id="DAD19445.1"/>
    </source>
</evidence>
<dbReference type="InterPro" id="IPR038944">
    <property type="entry name" value="OEP7-like"/>
</dbReference>
<sequence>MKQSTKTNSLKSAIVVFGALAFGWLTIELAFKPFLGKAREAMDKSDPTRDPDDDDDDDATGDPKLSSSREDASEAAVIKLPLSPRLSLTPLHSGRNPTRVVSFSAELKTTGQHLTIGLVLAERIGSADKYFYMLFDMMPEVRIVYSLPLPRPCIAGTNIGYEDQLPWIGLMYVVLNGHGCVVHSNKMHVLLLLGGSFVTMCSAVESNYLGETLKCFEMAINNLLSLGNVLIF</sequence>
<gene>
    <name evidence="3" type="ORF">HUJ06_020908</name>
</gene>
<dbReference type="EMBL" id="DUZY01000001">
    <property type="protein sequence ID" value="DAD19445.1"/>
    <property type="molecule type" value="Genomic_DNA"/>
</dbReference>
<feature type="compositionally biased region" description="Acidic residues" evidence="1">
    <location>
        <begin position="51"/>
        <end position="60"/>
    </location>
</feature>
<protein>
    <submittedName>
        <fullName evidence="3">Uncharacterized protein</fullName>
    </submittedName>
</protein>
<evidence type="ECO:0000256" key="2">
    <source>
        <dbReference type="SAM" id="Phobius"/>
    </source>
</evidence>
<feature type="region of interest" description="Disordered" evidence="1">
    <location>
        <begin position="40"/>
        <end position="74"/>
    </location>
</feature>